<gene>
    <name evidence="13" type="ORF">HBA18_15885</name>
</gene>
<dbReference type="EMBL" id="CP050267">
    <property type="protein sequence ID" value="QIR07865.1"/>
    <property type="molecule type" value="Genomic_DNA"/>
</dbReference>
<sequence>MAWRDKSHAVLPRDEHLDYIDDKTAALLLNAPKSARILLWTIALFLIAAAIWASQAQLDKVTVGQGKVIPSSQLQVVQNLEGGLVKELLVKEGDTVVRGQRLILIDDTLFRSDFREREQELNGLRADEIRIRALLESVQINDTAVLEEWRDSIILNRQPLQVPSDLAAARPGLVNQAQASYQEQLSNIQNQLYVTAQKIRQKEQELIELESRIDNLEQSLAFAQEELNITRPLAEEGVVPQIDLIKLQRQLNDTQRELSSAQLSLPSVVSSMREAVFQRLDVALTFRTEQQETLNQVEQQIASMTEGKVSLQDRVARTVVTSPVDGTVKKLHVNTVGGVIQPGMDIIEIVPSEDNLLIEAKIAPQDIAFLRPGLEAVVKFSAYDFTVYGGLNGQLETISADTIQDEEGNSFYLVKVRTEKNNIGDAETLPIIPGMTASVDIITGKRSVLDYLINPIVRAQNTALRE</sequence>
<dbReference type="InterPro" id="IPR006144">
    <property type="entry name" value="Secretion_HlyD_CS"/>
</dbReference>
<keyword evidence="4 9" id="KW-1003">Cell membrane</keyword>
<dbReference type="Gene3D" id="2.40.30.170">
    <property type="match status" value="1"/>
</dbReference>
<protein>
    <recommendedName>
        <fullName evidence="9">Membrane fusion protein (MFP) family protein</fullName>
    </recommendedName>
</protein>
<dbReference type="Pfam" id="PF26002">
    <property type="entry name" value="Beta-barrel_AprE"/>
    <property type="match status" value="1"/>
</dbReference>
<organism evidence="13 14">
    <name type="scientific">Salinivibrio costicola</name>
    <name type="common">Vibrio costicola</name>
    <dbReference type="NCBI Taxonomy" id="51367"/>
    <lineage>
        <taxon>Bacteria</taxon>
        <taxon>Pseudomonadati</taxon>
        <taxon>Pseudomonadota</taxon>
        <taxon>Gammaproteobacteria</taxon>
        <taxon>Vibrionales</taxon>
        <taxon>Vibrionaceae</taxon>
        <taxon>Salinivibrio</taxon>
    </lineage>
</organism>
<feature type="transmembrane region" description="Helical" evidence="9">
    <location>
        <begin position="37"/>
        <end position="54"/>
    </location>
</feature>
<evidence type="ECO:0000313" key="14">
    <source>
        <dbReference type="Proteomes" id="UP000501408"/>
    </source>
</evidence>
<dbReference type="Pfam" id="PF25994">
    <property type="entry name" value="HH_AprE"/>
    <property type="match status" value="1"/>
</dbReference>
<dbReference type="InterPro" id="IPR050739">
    <property type="entry name" value="MFP"/>
</dbReference>
<feature type="domain" description="AprE-like beta-barrel" evidence="12">
    <location>
        <begin position="356"/>
        <end position="444"/>
    </location>
</feature>
<evidence type="ECO:0000256" key="6">
    <source>
        <dbReference type="ARBA" id="ARBA00022692"/>
    </source>
</evidence>
<keyword evidence="8 9" id="KW-0472">Membrane</keyword>
<dbReference type="SUPFAM" id="SSF56954">
    <property type="entry name" value="Outer membrane efflux proteins (OEP)"/>
    <property type="match status" value="1"/>
</dbReference>
<dbReference type="InterPro" id="IPR058781">
    <property type="entry name" value="HH_AprE-like"/>
</dbReference>
<dbReference type="NCBIfam" id="TIGR01843">
    <property type="entry name" value="type_I_hlyD"/>
    <property type="match status" value="1"/>
</dbReference>
<evidence type="ECO:0000256" key="2">
    <source>
        <dbReference type="ARBA" id="ARBA00009477"/>
    </source>
</evidence>
<keyword evidence="6 9" id="KW-0812">Transmembrane</keyword>
<evidence type="ECO:0000256" key="8">
    <source>
        <dbReference type="ARBA" id="ARBA00023136"/>
    </source>
</evidence>
<evidence type="ECO:0000256" key="5">
    <source>
        <dbReference type="ARBA" id="ARBA00022519"/>
    </source>
</evidence>
<comment type="similarity">
    <text evidence="2 9">Belongs to the membrane fusion protein (MFP) (TC 8.A.1) family.</text>
</comment>
<keyword evidence="7 9" id="KW-1133">Transmembrane helix</keyword>
<proteinExistence type="inferred from homology"/>
<evidence type="ECO:0000256" key="4">
    <source>
        <dbReference type="ARBA" id="ARBA00022475"/>
    </source>
</evidence>
<keyword evidence="10" id="KW-0175">Coiled coil</keyword>
<dbReference type="SUPFAM" id="SSF111369">
    <property type="entry name" value="HlyD-like secretion proteins"/>
    <property type="match status" value="1"/>
</dbReference>
<dbReference type="PROSITE" id="PS00543">
    <property type="entry name" value="HLYD_FAMILY"/>
    <property type="match status" value="1"/>
</dbReference>
<dbReference type="PANTHER" id="PTHR30386">
    <property type="entry name" value="MEMBRANE FUSION SUBUNIT OF EMRAB-TOLC MULTIDRUG EFFLUX PUMP"/>
    <property type="match status" value="1"/>
</dbReference>
<dbReference type="PRINTS" id="PR01490">
    <property type="entry name" value="RTXTOXIND"/>
</dbReference>
<name>A0ABX6KBJ7_SALCS</name>
<dbReference type="InterPro" id="IPR058982">
    <property type="entry name" value="Beta-barrel_AprE"/>
</dbReference>
<feature type="coiled-coil region" evidence="10">
    <location>
        <begin position="199"/>
        <end position="314"/>
    </location>
</feature>
<evidence type="ECO:0000256" key="7">
    <source>
        <dbReference type="ARBA" id="ARBA00022989"/>
    </source>
</evidence>
<evidence type="ECO:0000256" key="9">
    <source>
        <dbReference type="RuleBase" id="RU365093"/>
    </source>
</evidence>
<reference evidence="13 14" key="1">
    <citation type="submission" date="2020-03" db="EMBL/GenBank/DDBJ databases">
        <title>Genome mining reveals the biosynthetic pathways of PHA and ectoines of the halophilic strain Salinivibrio costicola M318 isolated from fermented shrimp paste.</title>
        <authorList>
            <person name="Doan T.V."/>
            <person name="Tran L.T."/>
            <person name="Trieu T.A."/>
            <person name="Nguyen Q.V."/>
            <person name="Quach T.N."/>
            <person name="Phi T.Q."/>
            <person name="Kumar S."/>
        </authorList>
    </citation>
    <scope>NUCLEOTIDE SEQUENCE [LARGE SCALE GENOMIC DNA]</scope>
    <source>
        <strain evidence="13 14">M318</strain>
    </source>
</reference>
<dbReference type="Gene3D" id="1.20.1600.10">
    <property type="entry name" value="Outer membrane efflux proteins (OEP)"/>
    <property type="match status" value="1"/>
</dbReference>
<keyword evidence="3 9" id="KW-0813">Transport</keyword>
<dbReference type="Gene3D" id="2.40.50.100">
    <property type="match status" value="1"/>
</dbReference>
<feature type="domain" description="AprE-like long alpha-helical hairpin" evidence="11">
    <location>
        <begin position="158"/>
        <end position="313"/>
    </location>
</feature>
<evidence type="ECO:0000259" key="12">
    <source>
        <dbReference type="Pfam" id="PF26002"/>
    </source>
</evidence>
<dbReference type="RefSeq" id="WP_167315357.1">
    <property type="nucleotide sequence ID" value="NZ_CP050267.1"/>
</dbReference>
<accession>A0ABX6KBJ7</accession>
<comment type="subcellular location">
    <subcellularLocation>
        <location evidence="1 9">Cell inner membrane</location>
        <topology evidence="1 9">Single-pass membrane protein</topology>
    </subcellularLocation>
</comment>
<evidence type="ECO:0000256" key="1">
    <source>
        <dbReference type="ARBA" id="ARBA00004377"/>
    </source>
</evidence>
<evidence type="ECO:0000256" key="3">
    <source>
        <dbReference type="ARBA" id="ARBA00022448"/>
    </source>
</evidence>
<evidence type="ECO:0000313" key="13">
    <source>
        <dbReference type="EMBL" id="QIR07865.1"/>
    </source>
</evidence>
<dbReference type="InterPro" id="IPR010129">
    <property type="entry name" value="T1SS_HlyD"/>
</dbReference>
<dbReference type="PANTHER" id="PTHR30386:SF26">
    <property type="entry name" value="TRANSPORT PROTEIN COMB"/>
    <property type="match status" value="1"/>
</dbReference>
<keyword evidence="14" id="KW-1185">Reference proteome</keyword>
<evidence type="ECO:0000259" key="11">
    <source>
        <dbReference type="Pfam" id="PF25994"/>
    </source>
</evidence>
<keyword evidence="5 9" id="KW-0997">Cell inner membrane</keyword>
<evidence type="ECO:0000256" key="10">
    <source>
        <dbReference type="SAM" id="Coils"/>
    </source>
</evidence>
<dbReference type="Proteomes" id="UP000501408">
    <property type="component" value="Chromosome 2"/>
</dbReference>